<evidence type="ECO:0000313" key="9">
    <source>
        <dbReference type="EMBL" id="MFD2831188.1"/>
    </source>
</evidence>
<feature type="transmembrane region" description="Helical" evidence="7">
    <location>
        <begin position="133"/>
        <end position="151"/>
    </location>
</feature>
<feature type="transmembrane region" description="Helical" evidence="7">
    <location>
        <begin position="360"/>
        <end position="380"/>
    </location>
</feature>
<dbReference type="InterPro" id="IPR036259">
    <property type="entry name" value="MFS_trans_sf"/>
</dbReference>
<dbReference type="Pfam" id="PF07690">
    <property type="entry name" value="MFS_1"/>
    <property type="match status" value="1"/>
</dbReference>
<keyword evidence="3" id="KW-1003">Cell membrane</keyword>
<dbReference type="SUPFAM" id="SSF103473">
    <property type="entry name" value="MFS general substrate transporter"/>
    <property type="match status" value="1"/>
</dbReference>
<evidence type="ECO:0000256" key="3">
    <source>
        <dbReference type="ARBA" id="ARBA00022475"/>
    </source>
</evidence>
<feature type="transmembrane region" description="Helical" evidence="7">
    <location>
        <begin position="66"/>
        <end position="85"/>
    </location>
</feature>
<name>A0ABW5WZ79_9STAP</name>
<proteinExistence type="predicted"/>
<feature type="domain" description="Major facilitator superfamily (MFS) profile" evidence="8">
    <location>
        <begin position="4"/>
        <end position="383"/>
    </location>
</feature>
<dbReference type="EMBL" id="JBHUOQ010000004">
    <property type="protein sequence ID" value="MFD2831188.1"/>
    <property type="molecule type" value="Genomic_DNA"/>
</dbReference>
<feature type="transmembrane region" description="Helical" evidence="7">
    <location>
        <begin position="237"/>
        <end position="257"/>
    </location>
</feature>
<feature type="transmembrane region" description="Helical" evidence="7">
    <location>
        <begin position="35"/>
        <end position="54"/>
    </location>
</feature>
<accession>A0ABW5WZ79</accession>
<protein>
    <submittedName>
        <fullName evidence="9">MFS transporter</fullName>
    </submittedName>
</protein>
<evidence type="ECO:0000259" key="8">
    <source>
        <dbReference type="PROSITE" id="PS50850"/>
    </source>
</evidence>
<feature type="transmembrane region" description="Helical" evidence="7">
    <location>
        <begin position="157"/>
        <end position="178"/>
    </location>
</feature>
<reference evidence="10" key="1">
    <citation type="journal article" date="2019" name="Int. J. Syst. Evol. Microbiol.">
        <title>The Global Catalogue of Microorganisms (GCM) 10K type strain sequencing project: providing services to taxonomists for standard genome sequencing and annotation.</title>
        <authorList>
            <consortium name="The Broad Institute Genomics Platform"/>
            <consortium name="The Broad Institute Genome Sequencing Center for Infectious Disease"/>
            <person name="Wu L."/>
            <person name="Ma J."/>
        </authorList>
    </citation>
    <scope>NUCLEOTIDE SEQUENCE [LARGE SCALE GENOMIC DNA]</scope>
    <source>
        <strain evidence="10">KCTC 33575</strain>
    </source>
</reference>
<feature type="transmembrane region" description="Helical" evidence="7">
    <location>
        <begin position="206"/>
        <end position="225"/>
    </location>
</feature>
<keyword evidence="10" id="KW-1185">Reference proteome</keyword>
<dbReference type="Gene3D" id="1.20.1250.20">
    <property type="entry name" value="MFS general substrate transporter like domains"/>
    <property type="match status" value="1"/>
</dbReference>
<dbReference type="Proteomes" id="UP001597519">
    <property type="component" value="Unassembled WGS sequence"/>
</dbReference>
<evidence type="ECO:0000256" key="2">
    <source>
        <dbReference type="ARBA" id="ARBA00022448"/>
    </source>
</evidence>
<evidence type="ECO:0000256" key="1">
    <source>
        <dbReference type="ARBA" id="ARBA00004651"/>
    </source>
</evidence>
<feature type="transmembrane region" description="Helical" evidence="7">
    <location>
        <begin position="295"/>
        <end position="317"/>
    </location>
</feature>
<evidence type="ECO:0000256" key="7">
    <source>
        <dbReference type="SAM" id="Phobius"/>
    </source>
</evidence>
<comment type="caution">
    <text evidence="9">The sequence shown here is derived from an EMBL/GenBank/DDBJ whole genome shotgun (WGS) entry which is preliminary data.</text>
</comment>
<dbReference type="InterPro" id="IPR011701">
    <property type="entry name" value="MFS"/>
</dbReference>
<feature type="transmembrane region" description="Helical" evidence="7">
    <location>
        <begin position="269"/>
        <end position="289"/>
    </location>
</feature>
<sequence length="385" mass="42909">MNRQAYIIAGYIFLFSAGGYMVMPLFPLLTDSHNISIVQAGSLTAFYIFFQMFLSVLSGQIGDKYGYRNISSIGELIRGISFIAIGFADEYILLLCFSILSGIGGGISTPSLQSLIMKNNHGGNLPKISSLRVTALSSGLILGPLLAGLIIDSGQIHSVFFTAGGLYVLGSILLLITIKPDDKKIRTLYNKINIQEIFKTFKNKPFLRLLIIMMLFYFIVSQVFVTFPEHAKSFTTQIQSVFLIYGLIGLSLQYPIGVIMSRLRCHSSVYMKIGALFLIVSYLVLFFIGDQKFGFYIAVIIFSFGPLFIIPIFESLVSAYSIKLNQTGLYFGVSRLSDGIGRPLGSLIGGWMYYTYEPKIFWLIFIFAGISLFILITFNFKKFSS</sequence>
<dbReference type="InterPro" id="IPR020846">
    <property type="entry name" value="MFS_dom"/>
</dbReference>
<feature type="transmembrane region" description="Helical" evidence="7">
    <location>
        <begin position="7"/>
        <end position="29"/>
    </location>
</feature>
<evidence type="ECO:0000256" key="4">
    <source>
        <dbReference type="ARBA" id="ARBA00022692"/>
    </source>
</evidence>
<keyword evidence="5 7" id="KW-1133">Transmembrane helix</keyword>
<keyword evidence="6 7" id="KW-0472">Membrane</keyword>
<keyword evidence="4 7" id="KW-0812">Transmembrane</keyword>
<organism evidence="9 10">
    <name type="scientific">Corticicoccus populi</name>
    <dbReference type="NCBI Taxonomy" id="1812821"/>
    <lineage>
        <taxon>Bacteria</taxon>
        <taxon>Bacillati</taxon>
        <taxon>Bacillota</taxon>
        <taxon>Bacilli</taxon>
        <taxon>Bacillales</taxon>
        <taxon>Staphylococcaceae</taxon>
        <taxon>Corticicoccus</taxon>
    </lineage>
</organism>
<evidence type="ECO:0000313" key="10">
    <source>
        <dbReference type="Proteomes" id="UP001597519"/>
    </source>
</evidence>
<dbReference type="InterPro" id="IPR050171">
    <property type="entry name" value="MFS_Transporters"/>
</dbReference>
<dbReference type="PROSITE" id="PS50850">
    <property type="entry name" value="MFS"/>
    <property type="match status" value="1"/>
</dbReference>
<evidence type="ECO:0000256" key="5">
    <source>
        <dbReference type="ARBA" id="ARBA00022989"/>
    </source>
</evidence>
<comment type="subcellular location">
    <subcellularLocation>
        <location evidence="1">Cell membrane</location>
        <topology evidence="1">Multi-pass membrane protein</topology>
    </subcellularLocation>
</comment>
<dbReference type="RefSeq" id="WP_377775172.1">
    <property type="nucleotide sequence ID" value="NZ_JBHUOQ010000004.1"/>
</dbReference>
<dbReference type="PANTHER" id="PTHR23517">
    <property type="entry name" value="RESISTANCE PROTEIN MDTM, PUTATIVE-RELATED-RELATED"/>
    <property type="match status" value="1"/>
</dbReference>
<dbReference type="PANTHER" id="PTHR23517:SF2">
    <property type="entry name" value="MULTIDRUG RESISTANCE PROTEIN MDTH"/>
    <property type="match status" value="1"/>
</dbReference>
<gene>
    <name evidence="9" type="ORF">ACFSX4_12000</name>
</gene>
<evidence type="ECO:0000256" key="6">
    <source>
        <dbReference type="ARBA" id="ARBA00023136"/>
    </source>
</evidence>
<feature type="transmembrane region" description="Helical" evidence="7">
    <location>
        <begin position="91"/>
        <end position="112"/>
    </location>
</feature>
<keyword evidence="2" id="KW-0813">Transport</keyword>